<dbReference type="PaxDb" id="67767-A0A0J7L190"/>
<dbReference type="STRING" id="67767.A0A0J7L190"/>
<keyword evidence="2" id="KW-1185">Reference proteome</keyword>
<organism evidence="1 2">
    <name type="scientific">Lasius niger</name>
    <name type="common">Black garden ant</name>
    <dbReference type="NCBI Taxonomy" id="67767"/>
    <lineage>
        <taxon>Eukaryota</taxon>
        <taxon>Metazoa</taxon>
        <taxon>Ecdysozoa</taxon>
        <taxon>Arthropoda</taxon>
        <taxon>Hexapoda</taxon>
        <taxon>Insecta</taxon>
        <taxon>Pterygota</taxon>
        <taxon>Neoptera</taxon>
        <taxon>Endopterygota</taxon>
        <taxon>Hymenoptera</taxon>
        <taxon>Apocrita</taxon>
        <taxon>Aculeata</taxon>
        <taxon>Formicoidea</taxon>
        <taxon>Formicidae</taxon>
        <taxon>Formicinae</taxon>
        <taxon>Lasius</taxon>
        <taxon>Lasius</taxon>
    </lineage>
</organism>
<gene>
    <name evidence="1" type="ORF">RF55_3301</name>
</gene>
<dbReference type="AlphaFoldDB" id="A0A0J7L190"/>
<protein>
    <submittedName>
        <fullName evidence="1">Protein cortex</fullName>
    </submittedName>
</protein>
<evidence type="ECO:0000313" key="1">
    <source>
        <dbReference type="EMBL" id="KMQ96411.1"/>
    </source>
</evidence>
<dbReference type="Proteomes" id="UP000036403">
    <property type="component" value="Unassembled WGS sequence"/>
</dbReference>
<evidence type="ECO:0000313" key="2">
    <source>
        <dbReference type="Proteomes" id="UP000036403"/>
    </source>
</evidence>
<proteinExistence type="predicted"/>
<dbReference type="EMBL" id="LBMM01001381">
    <property type="protein sequence ID" value="KMQ96411.1"/>
    <property type="molecule type" value="Genomic_DNA"/>
</dbReference>
<reference evidence="1 2" key="1">
    <citation type="submission" date="2015-04" db="EMBL/GenBank/DDBJ databases">
        <title>Lasius niger genome sequencing.</title>
        <authorList>
            <person name="Konorov E.A."/>
            <person name="Nikitin M.A."/>
            <person name="Kirill M.V."/>
            <person name="Chang P."/>
        </authorList>
    </citation>
    <scope>NUCLEOTIDE SEQUENCE [LARGE SCALE GENOMIC DNA]</scope>
    <source>
        <tissue evidence="1">Whole</tissue>
    </source>
</reference>
<dbReference type="OrthoDB" id="10263272at2759"/>
<name>A0A0J7L190_LASNI</name>
<sequence length="99" mass="11328">MSGTLCIGDSHNGSLSLWDINAKAMTANICVKDREFCVENLVWNKLSGELVVHWTYRSDKRYTIAPVLASFDRIVDELPLFTEKLYFLKFNATHEQLGM</sequence>
<accession>A0A0J7L190</accession>
<comment type="caution">
    <text evidence="1">The sequence shown here is derived from an EMBL/GenBank/DDBJ whole genome shotgun (WGS) entry which is preliminary data.</text>
</comment>